<feature type="compositionally biased region" description="Polar residues" evidence="1">
    <location>
        <begin position="156"/>
        <end position="173"/>
    </location>
</feature>
<evidence type="ECO:0000313" key="3">
    <source>
        <dbReference type="Proteomes" id="UP001341840"/>
    </source>
</evidence>
<evidence type="ECO:0000256" key="1">
    <source>
        <dbReference type="SAM" id="MobiDB-lite"/>
    </source>
</evidence>
<protein>
    <submittedName>
        <fullName evidence="2">Uncharacterized protein</fullName>
    </submittedName>
</protein>
<name>A0ABU6QW88_9FABA</name>
<comment type="caution">
    <text evidence="2">The sequence shown here is derived from an EMBL/GenBank/DDBJ whole genome shotgun (WGS) entry which is preliminary data.</text>
</comment>
<sequence>MLRNDNDAMAMAKVGVKEEIVELFVVHKTRDDKEVSTDVQLHGSAAKSVGKVGPSSIVVIDALGKTNMTNIGSASGEESDGSEEKEGSDASEDEDYEPKDEESDSDNDSWSDDSRDADETEDSVAEVDFGDSDDDKKVTAGLFDVHIRSGPIQFERGQSSQNKNDIAEQVTQNKGKEKIVKGLGDEEEGYDSEDMARTPPKAWKNRE</sequence>
<feature type="compositionally biased region" description="Acidic residues" evidence="1">
    <location>
        <begin position="89"/>
        <end position="133"/>
    </location>
</feature>
<accession>A0ABU6QW88</accession>
<reference evidence="2 3" key="1">
    <citation type="journal article" date="2023" name="Plants (Basel)">
        <title>Bridging the Gap: Combining Genomics and Transcriptomics Approaches to Understand Stylosanthes scabra, an Orphan Legume from the Brazilian Caatinga.</title>
        <authorList>
            <person name="Ferreira-Neto J.R.C."/>
            <person name="da Silva M.D."/>
            <person name="Binneck E."/>
            <person name="de Melo N.F."/>
            <person name="da Silva R.H."/>
            <person name="de Melo A.L.T.M."/>
            <person name="Pandolfi V."/>
            <person name="Bustamante F.O."/>
            <person name="Brasileiro-Vidal A.C."/>
            <person name="Benko-Iseppon A.M."/>
        </authorList>
    </citation>
    <scope>NUCLEOTIDE SEQUENCE [LARGE SCALE GENOMIC DNA]</scope>
    <source>
        <tissue evidence="2">Leaves</tissue>
    </source>
</reference>
<gene>
    <name evidence="2" type="ORF">PIB30_099603</name>
</gene>
<keyword evidence="3" id="KW-1185">Reference proteome</keyword>
<evidence type="ECO:0000313" key="2">
    <source>
        <dbReference type="EMBL" id="MED6116364.1"/>
    </source>
</evidence>
<feature type="compositionally biased region" description="Basic and acidic residues" evidence="1">
    <location>
        <begin position="174"/>
        <end position="184"/>
    </location>
</feature>
<proteinExistence type="predicted"/>
<dbReference type="EMBL" id="JASCZI010002685">
    <property type="protein sequence ID" value="MED6116364.1"/>
    <property type="molecule type" value="Genomic_DNA"/>
</dbReference>
<feature type="region of interest" description="Disordered" evidence="1">
    <location>
        <begin position="150"/>
        <end position="207"/>
    </location>
</feature>
<feature type="region of interest" description="Disordered" evidence="1">
    <location>
        <begin position="65"/>
        <end position="137"/>
    </location>
</feature>
<dbReference type="Proteomes" id="UP001341840">
    <property type="component" value="Unassembled WGS sequence"/>
</dbReference>
<organism evidence="2 3">
    <name type="scientific">Stylosanthes scabra</name>
    <dbReference type="NCBI Taxonomy" id="79078"/>
    <lineage>
        <taxon>Eukaryota</taxon>
        <taxon>Viridiplantae</taxon>
        <taxon>Streptophyta</taxon>
        <taxon>Embryophyta</taxon>
        <taxon>Tracheophyta</taxon>
        <taxon>Spermatophyta</taxon>
        <taxon>Magnoliopsida</taxon>
        <taxon>eudicotyledons</taxon>
        <taxon>Gunneridae</taxon>
        <taxon>Pentapetalae</taxon>
        <taxon>rosids</taxon>
        <taxon>fabids</taxon>
        <taxon>Fabales</taxon>
        <taxon>Fabaceae</taxon>
        <taxon>Papilionoideae</taxon>
        <taxon>50 kb inversion clade</taxon>
        <taxon>dalbergioids sensu lato</taxon>
        <taxon>Dalbergieae</taxon>
        <taxon>Pterocarpus clade</taxon>
        <taxon>Stylosanthes</taxon>
    </lineage>
</organism>